<accession>A0A0K2VAH6</accession>
<proteinExistence type="predicted"/>
<protein>
    <submittedName>
        <fullName evidence="1">Uncharacterized protein</fullName>
    </submittedName>
</protein>
<dbReference type="AlphaFoldDB" id="A0A0K2VAH6"/>
<sequence>MRRLLSLMMQCRWELRLVFTNFTNHGNLPPQELLSELIRGKKIITSHIVTPQSLGQIKYNTHPLGFLWVSIGQLSCIYLDFPSITGFDIASHPKFYLICCRLTWHILLERTTTFRRRKKLCKWKVLEIKD</sequence>
<evidence type="ECO:0000313" key="1">
    <source>
        <dbReference type="EMBL" id="CDW47543.1"/>
    </source>
</evidence>
<reference evidence="1" key="1">
    <citation type="submission" date="2014-05" db="EMBL/GenBank/DDBJ databases">
        <authorList>
            <person name="Chronopoulou M."/>
        </authorList>
    </citation>
    <scope>NUCLEOTIDE SEQUENCE</scope>
    <source>
        <tissue evidence="1">Whole organism</tissue>
    </source>
</reference>
<dbReference type="EMBL" id="HACA01030182">
    <property type="protein sequence ID" value="CDW47543.1"/>
    <property type="molecule type" value="Transcribed_RNA"/>
</dbReference>
<organism evidence="1">
    <name type="scientific">Lepeophtheirus salmonis</name>
    <name type="common">Salmon louse</name>
    <name type="synonym">Caligus salmonis</name>
    <dbReference type="NCBI Taxonomy" id="72036"/>
    <lineage>
        <taxon>Eukaryota</taxon>
        <taxon>Metazoa</taxon>
        <taxon>Ecdysozoa</taxon>
        <taxon>Arthropoda</taxon>
        <taxon>Crustacea</taxon>
        <taxon>Multicrustacea</taxon>
        <taxon>Hexanauplia</taxon>
        <taxon>Copepoda</taxon>
        <taxon>Siphonostomatoida</taxon>
        <taxon>Caligidae</taxon>
        <taxon>Lepeophtheirus</taxon>
    </lineage>
</organism>
<name>A0A0K2VAH6_LEPSM</name>